<feature type="non-terminal residue" evidence="1">
    <location>
        <position position="241"/>
    </location>
</feature>
<protein>
    <submittedName>
        <fullName evidence="1">Uncharacterized protein</fullName>
    </submittedName>
</protein>
<name>A0A8J4BIB8_9CHLO</name>
<accession>A0A8J4BIB8</accession>
<evidence type="ECO:0000313" key="1">
    <source>
        <dbReference type="EMBL" id="GIL62723.1"/>
    </source>
</evidence>
<evidence type="ECO:0000313" key="2">
    <source>
        <dbReference type="Proteomes" id="UP000747399"/>
    </source>
</evidence>
<organism evidence="1 2">
    <name type="scientific">Volvox africanus</name>
    <dbReference type="NCBI Taxonomy" id="51714"/>
    <lineage>
        <taxon>Eukaryota</taxon>
        <taxon>Viridiplantae</taxon>
        <taxon>Chlorophyta</taxon>
        <taxon>core chlorophytes</taxon>
        <taxon>Chlorophyceae</taxon>
        <taxon>CS clade</taxon>
        <taxon>Chlamydomonadales</taxon>
        <taxon>Volvocaceae</taxon>
        <taxon>Volvox</taxon>
    </lineage>
</organism>
<feature type="non-terminal residue" evidence="1">
    <location>
        <position position="1"/>
    </location>
</feature>
<dbReference type="Proteomes" id="UP000747399">
    <property type="component" value="Unassembled WGS sequence"/>
</dbReference>
<reference evidence="1" key="1">
    <citation type="journal article" date="2021" name="Proc. Natl. Acad. Sci. U.S.A.">
        <title>Three genomes in the algal genus Volvox reveal the fate of a haploid sex-determining region after a transition to homothallism.</title>
        <authorList>
            <person name="Yamamoto K."/>
            <person name="Hamaji T."/>
            <person name="Kawai-Toyooka H."/>
            <person name="Matsuzaki R."/>
            <person name="Takahashi F."/>
            <person name="Nishimura Y."/>
            <person name="Kawachi M."/>
            <person name="Noguchi H."/>
            <person name="Minakuchi Y."/>
            <person name="Umen J.G."/>
            <person name="Toyoda A."/>
            <person name="Nozaki H."/>
        </authorList>
    </citation>
    <scope>NUCLEOTIDE SEQUENCE</scope>
    <source>
        <strain evidence="1">NIES-3780</strain>
    </source>
</reference>
<sequence length="241" mass="25024">LAHILMQQLSEPSLQPAVCEHLHRLLGILGLREVAPTHGSLAAEPPQSLAGATVSEADRLALLSELLPRLVSSIAEALEAATVAATQPPTVFGLPAASVIAAAATAGQDPCLQSFADATEYSPLTGFDERTAVVRLGRPALVGLLLRVTHGSPPEVAAGLATCRLLPELPELVDAVELQQRLRSRISMPEQLAHLAEVVVRGANTGGGGGGLGSRARARLVAAVRADVEARWSELLVHDDG</sequence>
<comment type="caution">
    <text evidence="1">The sequence shown here is derived from an EMBL/GenBank/DDBJ whole genome shotgun (WGS) entry which is preliminary data.</text>
</comment>
<dbReference type="AlphaFoldDB" id="A0A8J4BIB8"/>
<proteinExistence type="predicted"/>
<gene>
    <name evidence="1" type="ORF">Vafri_16891</name>
</gene>
<dbReference type="EMBL" id="BNCO01000053">
    <property type="protein sequence ID" value="GIL62723.1"/>
    <property type="molecule type" value="Genomic_DNA"/>
</dbReference>
<keyword evidence="2" id="KW-1185">Reference proteome</keyword>